<gene>
    <name evidence="1" type="ORF">POTOM_007420</name>
</gene>
<evidence type="ECO:0000313" key="2">
    <source>
        <dbReference type="Proteomes" id="UP000886885"/>
    </source>
</evidence>
<comment type="caution">
    <text evidence="1">The sequence shown here is derived from an EMBL/GenBank/DDBJ whole genome shotgun (WGS) entry which is preliminary data.</text>
</comment>
<accession>A0A8X8AA33</accession>
<protein>
    <submittedName>
        <fullName evidence="1">Uncharacterized protein</fullName>
    </submittedName>
</protein>
<organism evidence="1 2">
    <name type="scientific">Populus tomentosa</name>
    <name type="common">Chinese white poplar</name>
    <dbReference type="NCBI Taxonomy" id="118781"/>
    <lineage>
        <taxon>Eukaryota</taxon>
        <taxon>Viridiplantae</taxon>
        <taxon>Streptophyta</taxon>
        <taxon>Embryophyta</taxon>
        <taxon>Tracheophyta</taxon>
        <taxon>Spermatophyta</taxon>
        <taxon>Magnoliopsida</taxon>
        <taxon>eudicotyledons</taxon>
        <taxon>Gunneridae</taxon>
        <taxon>Pentapetalae</taxon>
        <taxon>rosids</taxon>
        <taxon>fabids</taxon>
        <taxon>Malpighiales</taxon>
        <taxon>Salicaceae</taxon>
        <taxon>Saliceae</taxon>
        <taxon>Populus</taxon>
    </lineage>
</organism>
<dbReference type="EMBL" id="JAAWWB010000003">
    <property type="protein sequence ID" value="KAG6785833.1"/>
    <property type="molecule type" value="Genomic_DNA"/>
</dbReference>
<proteinExistence type="predicted"/>
<dbReference type="Proteomes" id="UP000886885">
    <property type="component" value="Chromosome 2A"/>
</dbReference>
<keyword evidence="2" id="KW-1185">Reference proteome</keyword>
<sequence length="103" mass="11954">MLGLRVHLCNRKHSPFVPLSASWLPCVARGGETKWLPKTNCQSILTPLECVYAFDWFYKRLPWSFHLLLDFYLPACFANGHECITSHGGSSLMISERERLWNR</sequence>
<dbReference type="AlphaFoldDB" id="A0A8X8AA33"/>
<name>A0A8X8AA33_POPTO</name>
<reference evidence="1" key="1">
    <citation type="journal article" date="2020" name="bioRxiv">
        <title>Hybrid origin of Populus tomentosa Carr. identified through genome sequencing and phylogenomic analysis.</title>
        <authorList>
            <person name="An X."/>
            <person name="Gao K."/>
            <person name="Chen Z."/>
            <person name="Li J."/>
            <person name="Yang X."/>
            <person name="Yang X."/>
            <person name="Zhou J."/>
            <person name="Guo T."/>
            <person name="Zhao T."/>
            <person name="Huang S."/>
            <person name="Miao D."/>
            <person name="Khan W.U."/>
            <person name="Rao P."/>
            <person name="Ye M."/>
            <person name="Lei B."/>
            <person name="Liao W."/>
            <person name="Wang J."/>
            <person name="Ji L."/>
            <person name="Li Y."/>
            <person name="Guo B."/>
            <person name="Mustafa N.S."/>
            <person name="Li S."/>
            <person name="Yun Q."/>
            <person name="Keller S.R."/>
            <person name="Mao J."/>
            <person name="Zhang R."/>
            <person name="Strauss S.H."/>
        </authorList>
    </citation>
    <scope>NUCLEOTIDE SEQUENCE</scope>
    <source>
        <strain evidence="1">GM15</strain>
        <tissue evidence="1">Leaf</tissue>
    </source>
</reference>
<evidence type="ECO:0000313" key="1">
    <source>
        <dbReference type="EMBL" id="KAG6785833.1"/>
    </source>
</evidence>